<dbReference type="SUPFAM" id="SSF49464">
    <property type="entry name" value="Carboxypeptidase regulatory domain-like"/>
    <property type="match status" value="1"/>
</dbReference>
<name>A0A1I7GPC9_9FLAO</name>
<reference evidence="2 3" key="1">
    <citation type="submission" date="2016-10" db="EMBL/GenBank/DDBJ databases">
        <authorList>
            <person name="de Groot N.N."/>
        </authorList>
    </citation>
    <scope>NUCLEOTIDE SEQUENCE [LARGE SCALE GENOMIC DNA]</scope>
    <source>
        <strain evidence="2 3">CGMCC 1.12333</strain>
    </source>
</reference>
<organism evidence="2 3">
    <name type="scientific">Pustulibacterium marinum</name>
    <dbReference type="NCBI Taxonomy" id="1224947"/>
    <lineage>
        <taxon>Bacteria</taxon>
        <taxon>Pseudomonadati</taxon>
        <taxon>Bacteroidota</taxon>
        <taxon>Flavobacteriia</taxon>
        <taxon>Flavobacteriales</taxon>
        <taxon>Flavobacteriaceae</taxon>
        <taxon>Pustulibacterium</taxon>
    </lineage>
</organism>
<accession>A0A1I7GPC9</accession>
<dbReference type="OrthoDB" id="603275at2"/>
<proteinExistence type="predicted"/>
<dbReference type="SUPFAM" id="SSF56935">
    <property type="entry name" value="Porins"/>
    <property type="match status" value="1"/>
</dbReference>
<sequence length="900" mass="101824">MKKILFILVGMVCTMAMNAQNITVKGTVKDTEGSLLEMANVIAINNETKGIDAFGITNTDGKYKLTLKSGAAYTLKVSFLGLKNIEELFTAPEDDVTKDFVMEEAPNQLDEVEVTYEMPVTVKGDTIVYDADSFSNGTEKKLEDQLKKLPGFEINDDGQIEVEGKTVTKVMVEGKDFFDGDSKLASQNIPANAVDKIEVLRNHNEVSQLKGLTNDEDNIALNIKLKEGKKNFWFGDITAGVGLDERYLIHPKLFYYSPKYSINIITDLNNIGELPFTMRDYFNFTGGFRNLNNRGGTSFSVSSNDLGLSTLQNNRAKEIDTKFGAANFSYSPTDKWDLSGFLIYSYSKTDLEQQRFRRFTDPDNETNAVGDEEDAYTNTLQKSQLGLAKLSSTYKPNENLQFDYDALLKSSDGEENSSVLSIASTTDQIYENKSQKPISFNQNANLYYTLNDKNIFSVEAQHLYQDEDPFYNAIREEQPFVGIVPTDDSQSNYNINQAKKVETSKVDAKVDYYYVATPKSNLNFTLGTIQSHQSFNSYIFQILDDDTTLDFDDEELNNNNVSYNFSDLYAGFHYKAIAGKFTFNPGFTVHSYKATNEQLGTAVSDELVNIVPDVYVNFQMKKSQSLRFNYAISRQFTDINSFAQGYVFSNYNSMYSGNRDLESALYHTVSLNFFSFNMFNFTNIFANVSYSKQLDAFKNSSAITGINQVSSTINSNFADDNLSFNGRYQRTFWKLKVATGANVSYARRNNIVNLERSVSESLSQSYNGSVATNFRKAPNVEVGYSYSVNDFNNGGSKTINYTDKPFVKFDAAFLNGFIFVADYDYYHFRSKDGTSNNEYDFLDTELSYQKPDTKWEYSIAVTNLLNTKSLNQASFSDLYSTTSQYFVQPRYVMLKIKFNL</sequence>
<keyword evidence="3" id="KW-1185">Reference proteome</keyword>
<dbReference type="AlphaFoldDB" id="A0A1I7GPC9"/>
<evidence type="ECO:0000313" key="2">
    <source>
        <dbReference type="EMBL" id="SFU50259.1"/>
    </source>
</evidence>
<dbReference type="Proteomes" id="UP000199138">
    <property type="component" value="Unassembled WGS sequence"/>
</dbReference>
<gene>
    <name evidence="2" type="ORF">SAMN05216480_105141</name>
</gene>
<feature type="signal peptide" evidence="1">
    <location>
        <begin position="1"/>
        <end position="19"/>
    </location>
</feature>
<dbReference type="RefSeq" id="WP_093024804.1">
    <property type="nucleotide sequence ID" value="NZ_FPBK01000005.1"/>
</dbReference>
<evidence type="ECO:0000256" key="1">
    <source>
        <dbReference type="SAM" id="SignalP"/>
    </source>
</evidence>
<dbReference type="InterPro" id="IPR008969">
    <property type="entry name" value="CarboxyPept-like_regulatory"/>
</dbReference>
<evidence type="ECO:0000313" key="3">
    <source>
        <dbReference type="Proteomes" id="UP000199138"/>
    </source>
</evidence>
<protein>
    <submittedName>
        <fullName evidence="2">Outer membrane protein beta-barrel family protein</fullName>
    </submittedName>
</protein>
<dbReference type="Pfam" id="PF13715">
    <property type="entry name" value="CarbopepD_reg_2"/>
    <property type="match status" value="1"/>
</dbReference>
<feature type="chain" id="PRO_5011544796" evidence="1">
    <location>
        <begin position="20"/>
        <end position="900"/>
    </location>
</feature>
<dbReference type="EMBL" id="FPBK01000005">
    <property type="protein sequence ID" value="SFU50259.1"/>
    <property type="molecule type" value="Genomic_DNA"/>
</dbReference>
<keyword evidence="1" id="KW-0732">Signal</keyword>
<dbReference type="Gene3D" id="2.60.40.1120">
    <property type="entry name" value="Carboxypeptidase-like, regulatory domain"/>
    <property type="match status" value="1"/>
</dbReference>
<dbReference type="STRING" id="1224947.SAMN05216480_105141"/>